<reference evidence="4" key="1">
    <citation type="submission" date="2018-05" db="EMBL/GenBank/DDBJ databases">
        <authorList>
            <person name="Lanie J.A."/>
            <person name="Ng W.-L."/>
            <person name="Kazmierczak K.M."/>
            <person name="Andrzejewski T.M."/>
            <person name="Davidsen T.M."/>
            <person name="Wayne K.J."/>
            <person name="Tettelin H."/>
            <person name="Glass J.I."/>
            <person name="Rusch D."/>
            <person name="Podicherti R."/>
            <person name="Tsui H.-C.T."/>
            <person name="Winkler M.E."/>
        </authorList>
    </citation>
    <scope>NUCLEOTIDE SEQUENCE</scope>
</reference>
<accession>A0A381X8N0</accession>
<keyword evidence="1" id="KW-0808">Transferase</keyword>
<dbReference type="SFLD" id="SFLDG01150">
    <property type="entry name" value="Main.1:_Beta-like"/>
    <property type="match status" value="1"/>
</dbReference>
<dbReference type="PANTHER" id="PTHR44051:SF19">
    <property type="entry name" value="DISULFIDE-BOND OXIDOREDUCTASE YFCG"/>
    <property type="match status" value="1"/>
</dbReference>
<dbReference type="PANTHER" id="PTHR44051">
    <property type="entry name" value="GLUTATHIONE S-TRANSFERASE-RELATED"/>
    <property type="match status" value="1"/>
</dbReference>
<evidence type="ECO:0008006" key="5">
    <source>
        <dbReference type="Google" id="ProtNLM"/>
    </source>
</evidence>
<dbReference type="FunFam" id="3.40.30.10:FF:000039">
    <property type="entry name" value="Glutathione S-transferase domain"/>
    <property type="match status" value="1"/>
</dbReference>
<dbReference type="GO" id="GO:0016740">
    <property type="term" value="F:transferase activity"/>
    <property type="evidence" value="ECO:0007669"/>
    <property type="project" value="UniProtKB-KW"/>
</dbReference>
<dbReference type="AlphaFoldDB" id="A0A381X8N0"/>
<feature type="domain" description="GST C-terminal" evidence="3">
    <location>
        <begin position="92"/>
        <end position="212"/>
    </location>
</feature>
<dbReference type="InterPro" id="IPR036249">
    <property type="entry name" value="Thioredoxin-like_sf"/>
</dbReference>
<dbReference type="Gene3D" id="3.40.30.10">
    <property type="entry name" value="Glutaredoxin"/>
    <property type="match status" value="1"/>
</dbReference>
<name>A0A381X8N0_9ZZZZ</name>
<dbReference type="InterPro" id="IPR036282">
    <property type="entry name" value="Glutathione-S-Trfase_C_sf"/>
</dbReference>
<feature type="domain" description="GST N-terminal" evidence="2">
    <location>
        <begin position="6"/>
        <end position="87"/>
    </location>
</feature>
<sequence>MEVNSRMLKILGRNNSSNVQKVLWTCDELGLSYERDDIGGPFGGNHEPQYLAMNPNGLVPTVIDDDIVLWESNVIVRHLVRKHAPNDLSPDDPVRLAVAEQWMDWQQTVVGPAIFPVFWGLVRTAPEDRDAEVISVGRDRLEEVLSILDARLSVTAFVGGEDFSMADIPLGIMVYRWFNLEIERRDLTDLARWYQLLTERPAFENNVMIGLT</sequence>
<dbReference type="SUPFAM" id="SSF52833">
    <property type="entry name" value="Thioredoxin-like"/>
    <property type="match status" value="1"/>
</dbReference>
<dbReference type="CDD" id="cd03047">
    <property type="entry name" value="GST_N_2"/>
    <property type="match status" value="1"/>
</dbReference>
<organism evidence="4">
    <name type="scientific">marine metagenome</name>
    <dbReference type="NCBI Taxonomy" id="408172"/>
    <lineage>
        <taxon>unclassified sequences</taxon>
        <taxon>metagenomes</taxon>
        <taxon>ecological metagenomes</taxon>
    </lineage>
</organism>
<evidence type="ECO:0000256" key="1">
    <source>
        <dbReference type="ARBA" id="ARBA00022679"/>
    </source>
</evidence>
<evidence type="ECO:0000259" key="3">
    <source>
        <dbReference type="PROSITE" id="PS50405"/>
    </source>
</evidence>
<dbReference type="InterPro" id="IPR010987">
    <property type="entry name" value="Glutathione-S-Trfase_C-like"/>
</dbReference>
<dbReference type="Pfam" id="PF00043">
    <property type="entry name" value="GST_C"/>
    <property type="match status" value="1"/>
</dbReference>
<evidence type="ECO:0000313" key="4">
    <source>
        <dbReference type="EMBL" id="SVA61094.1"/>
    </source>
</evidence>
<dbReference type="SUPFAM" id="SSF47616">
    <property type="entry name" value="GST C-terminal domain-like"/>
    <property type="match status" value="1"/>
</dbReference>
<evidence type="ECO:0000259" key="2">
    <source>
        <dbReference type="PROSITE" id="PS50404"/>
    </source>
</evidence>
<dbReference type="CDD" id="cd03180">
    <property type="entry name" value="GST_C_2"/>
    <property type="match status" value="1"/>
</dbReference>
<dbReference type="EMBL" id="UINC01014300">
    <property type="protein sequence ID" value="SVA61094.1"/>
    <property type="molecule type" value="Genomic_DNA"/>
</dbReference>
<dbReference type="SFLD" id="SFLDS00019">
    <property type="entry name" value="Glutathione_Transferase_(cytos"/>
    <property type="match status" value="1"/>
</dbReference>
<dbReference type="Pfam" id="PF02798">
    <property type="entry name" value="GST_N"/>
    <property type="match status" value="1"/>
</dbReference>
<dbReference type="SFLD" id="SFLDG00358">
    <property type="entry name" value="Main_(cytGST)"/>
    <property type="match status" value="1"/>
</dbReference>
<dbReference type="Gene3D" id="1.20.1050.10">
    <property type="match status" value="1"/>
</dbReference>
<proteinExistence type="predicted"/>
<dbReference type="PROSITE" id="PS50405">
    <property type="entry name" value="GST_CTER"/>
    <property type="match status" value="1"/>
</dbReference>
<gene>
    <name evidence="4" type="ORF">METZ01_LOCUS113948</name>
</gene>
<dbReference type="InterPro" id="IPR004045">
    <property type="entry name" value="Glutathione_S-Trfase_N"/>
</dbReference>
<dbReference type="InterPro" id="IPR004046">
    <property type="entry name" value="GST_C"/>
</dbReference>
<protein>
    <recommendedName>
        <fullName evidence="5">GST N-terminal domain-containing protein</fullName>
    </recommendedName>
</protein>
<dbReference type="PROSITE" id="PS50404">
    <property type="entry name" value="GST_NTER"/>
    <property type="match status" value="1"/>
</dbReference>
<dbReference type="InterPro" id="IPR040079">
    <property type="entry name" value="Glutathione_S-Trfase"/>
</dbReference>